<dbReference type="InterPro" id="IPR000542">
    <property type="entry name" value="Carn_acyl_trans"/>
</dbReference>
<sequence>MRGIFTKLHRHNLSLGYYPGSMGSAIICSSIFAGYSYCTANPSGRTNNDLFWLSRLFPQSFIENSETLHILDHIITGLLVWIILCKLRKWILRNLFLYQGWLYEGKTPSIKTKIFFVVVRILNGWTIPISKMLYGCQGILPSLPVPGLKSSVNKYLASMKQLMDKESYSALQDSAKQFLATAGPKLQLILLLRSLFVQNYITDWWGKYVYLRGRTSLLHSNYFVQYIRDQSVRNNHKTVAEAALFTHFILKYRESIEKNSLQPLLSKGIIPSCSWQFEQMFNTCRIPGEEEDSLEHQPFSDHVVCRHRGRYFKLDVYKPKQRNVLLSPAEFQYQYRRIIADDSEPADGEERLFTLTAWDRKNWAKTRNKYFKNGINKMSLDAIEQSAMTIQLDETFEDGINARSFEAAGLRCCFGPNWFDKSMNFRFCQNEVGTNVEHSWGDGTAAAYLAETGYYNVNNYKKIDEEGYVISNEEISLPNPQRLAWDLPKDCIDAIAEADKAFLSMTADFDLKVIDFTSFGRGSIKQMNTSPDAFVQMALQLAYFRDQGKFGLTYESSMTQLFLKGRTETVRSCSEESCKWVRSMEDGQNREEQNRNFKAACFKHQQSIRQSMTGEGFDRHFLGLFILAKYFKIDTPFLQEALSSPWLLSTSQTPAIMTDRYFIGSPSGGFAPSTAEGYGVSYLFCGEDRLYFQVSSNRSCLKTDSARFASTIQQALLDIQDLLLSIQPLS</sequence>
<dbReference type="AlphaFoldDB" id="A0A8J2PEB0"/>
<comment type="caution">
    <text evidence="12">The sequence shown here is derived from an EMBL/GenBank/DDBJ whole genome shotgun (WGS) entry which is preliminary data.</text>
</comment>
<keyword evidence="7 10" id="KW-0472">Membrane</keyword>
<feature type="transmembrane region" description="Helical" evidence="10">
    <location>
        <begin position="15"/>
        <end position="37"/>
    </location>
</feature>
<keyword evidence="3 10" id="KW-0812">Transmembrane</keyword>
<evidence type="ECO:0000256" key="9">
    <source>
        <dbReference type="PIRSR" id="PIRSR600542-1"/>
    </source>
</evidence>
<dbReference type="GO" id="GO:0005739">
    <property type="term" value="C:mitochondrion"/>
    <property type="evidence" value="ECO:0007669"/>
    <property type="project" value="TreeGrafter"/>
</dbReference>
<feature type="active site" description="Proton acceptor" evidence="9">
    <location>
        <position position="438"/>
    </location>
</feature>
<evidence type="ECO:0000256" key="1">
    <source>
        <dbReference type="ARBA" id="ARBA00004141"/>
    </source>
</evidence>
<dbReference type="GO" id="GO:0009437">
    <property type="term" value="P:carnitine metabolic process"/>
    <property type="evidence" value="ECO:0007669"/>
    <property type="project" value="TreeGrafter"/>
</dbReference>
<dbReference type="PANTHER" id="PTHR22589">
    <property type="entry name" value="CARNITINE O-ACYLTRANSFERASE"/>
    <property type="match status" value="1"/>
</dbReference>
<dbReference type="OrthoDB" id="240216at2759"/>
<dbReference type="GO" id="GO:0016020">
    <property type="term" value="C:membrane"/>
    <property type="evidence" value="ECO:0007669"/>
    <property type="project" value="UniProtKB-SubCell"/>
</dbReference>
<keyword evidence="8" id="KW-0012">Acyltransferase</keyword>
<keyword evidence="13" id="KW-1185">Reference proteome</keyword>
<dbReference type="InterPro" id="IPR039551">
    <property type="entry name" value="Cho/carn_acyl_trans"/>
</dbReference>
<dbReference type="Proteomes" id="UP000708208">
    <property type="component" value="Unassembled WGS sequence"/>
</dbReference>
<evidence type="ECO:0000256" key="8">
    <source>
        <dbReference type="ARBA" id="ARBA00023315"/>
    </source>
</evidence>
<evidence type="ECO:0000256" key="10">
    <source>
        <dbReference type="SAM" id="Phobius"/>
    </source>
</evidence>
<dbReference type="PROSITE" id="PS00439">
    <property type="entry name" value="ACYLTRANSF_C_1"/>
    <property type="match status" value="1"/>
</dbReference>
<reference evidence="12" key="1">
    <citation type="submission" date="2021-06" db="EMBL/GenBank/DDBJ databases">
        <authorList>
            <person name="Hodson N. C."/>
            <person name="Mongue J. A."/>
            <person name="Jaron S. K."/>
        </authorList>
    </citation>
    <scope>NUCLEOTIDE SEQUENCE</scope>
</reference>
<dbReference type="PANTHER" id="PTHR22589:SF31">
    <property type="entry name" value="CARNITINE O-PALMITOYLTRANSFERASE"/>
    <property type="match status" value="1"/>
</dbReference>
<keyword evidence="6" id="KW-0443">Lipid metabolism</keyword>
<dbReference type="GO" id="GO:0004095">
    <property type="term" value="F:carnitine O-palmitoyltransferase activity"/>
    <property type="evidence" value="ECO:0007669"/>
    <property type="project" value="TreeGrafter"/>
</dbReference>
<name>A0A8J2PEB0_9HEXA</name>
<comment type="subcellular location">
    <subcellularLocation>
        <location evidence="1">Membrane</location>
        <topology evidence="1">Multi-pass membrane protein</topology>
    </subcellularLocation>
</comment>
<evidence type="ECO:0000256" key="3">
    <source>
        <dbReference type="ARBA" id="ARBA00022692"/>
    </source>
</evidence>
<evidence type="ECO:0000256" key="6">
    <source>
        <dbReference type="ARBA" id="ARBA00023098"/>
    </source>
</evidence>
<dbReference type="Pfam" id="PF00755">
    <property type="entry name" value="Carn_acyltransf"/>
    <property type="match status" value="1"/>
</dbReference>
<evidence type="ECO:0000259" key="11">
    <source>
        <dbReference type="Pfam" id="PF00755"/>
    </source>
</evidence>
<evidence type="ECO:0000313" key="13">
    <source>
        <dbReference type="Proteomes" id="UP000708208"/>
    </source>
</evidence>
<accession>A0A8J2PEB0</accession>
<protein>
    <recommendedName>
        <fullName evidence="11">Choline/carnitine acyltransferase domain-containing protein</fullName>
    </recommendedName>
</protein>
<dbReference type="EMBL" id="CAJVCH010475872">
    <property type="protein sequence ID" value="CAG7820347.1"/>
    <property type="molecule type" value="Genomic_DNA"/>
</dbReference>
<feature type="domain" description="Choline/carnitine acyltransferase" evidence="11">
    <location>
        <begin position="143"/>
        <end position="714"/>
    </location>
</feature>
<dbReference type="FunFam" id="3.30.559.10:FF:000002">
    <property type="entry name" value="carnitine O-palmitoyltransferase 1, liver isoform"/>
    <property type="match status" value="1"/>
</dbReference>
<evidence type="ECO:0000256" key="7">
    <source>
        <dbReference type="ARBA" id="ARBA00023136"/>
    </source>
</evidence>
<gene>
    <name evidence="12" type="ORF">AFUS01_LOCUS30740</name>
</gene>
<evidence type="ECO:0000313" key="12">
    <source>
        <dbReference type="EMBL" id="CAG7820347.1"/>
    </source>
</evidence>
<keyword evidence="5 10" id="KW-1133">Transmembrane helix</keyword>
<keyword evidence="2" id="KW-0808">Transferase</keyword>
<evidence type="ECO:0000256" key="2">
    <source>
        <dbReference type="ARBA" id="ARBA00022679"/>
    </source>
</evidence>
<evidence type="ECO:0000256" key="5">
    <source>
        <dbReference type="ARBA" id="ARBA00022989"/>
    </source>
</evidence>
<proteinExistence type="predicted"/>
<keyword evidence="4" id="KW-0276">Fatty acid metabolism</keyword>
<organism evidence="12 13">
    <name type="scientific">Allacma fusca</name>
    <dbReference type="NCBI Taxonomy" id="39272"/>
    <lineage>
        <taxon>Eukaryota</taxon>
        <taxon>Metazoa</taxon>
        <taxon>Ecdysozoa</taxon>
        <taxon>Arthropoda</taxon>
        <taxon>Hexapoda</taxon>
        <taxon>Collembola</taxon>
        <taxon>Symphypleona</taxon>
        <taxon>Sminthuridae</taxon>
        <taxon>Allacma</taxon>
    </lineage>
</organism>
<dbReference type="GO" id="GO:0006631">
    <property type="term" value="P:fatty acid metabolic process"/>
    <property type="evidence" value="ECO:0007669"/>
    <property type="project" value="UniProtKB-KW"/>
</dbReference>
<evidence type="ECO:0000256" key="4">
    <source>
        <dbReference type="ARBA" id="ARBA00022832"/>
    </source>
</evidence>